<evidence type="ECO:0000256" key="20">
    <source>
        <dbReference type="ARBA" id="ARBA00024531"/>
    </source>
</evidence>
<feature type="region of interest" description="Disordered" evidence="33">
    <location>
        <begin position="1178"/>
        <end position="1261"/>
    </location>
</feature>
<keyword evidence="14" id="KW-0770">Synapse</keyword>
<keyword evidence="8" id="KW-0479">Metal-binding</keyword>
<feature type="compositionally biased region" description="Polar residues" evidence="33">
    <location>
        <begin position="1324"/>
        <end position="1340"/>
    </location>
</feature>
<dbReference type="PANTHER" id="PTHR45792:SF8">
    <property type="entry name" value="DIACYLGLYCEROL LIPASE-ALPHA"/>
    <property type="match status" value="1"/>
</dbReference>
<feature type="transmembrane region" description="Helical" evidence="34">
    <location>
        <begin position="218"/>
        <end position="238"/>
    </location>
</feature>
<dbReference type="InterPro" id="IPR052214">
    <property type="entry name" value="DAG_Lipase-Related"/>
</dbReference>
<evidence type="ECO:0000256" key="6">
    <source>
        <dbReference type="ARBA" id="ARBA00022553"/>
    </source>
</evidence>
<evidence type="ECO:0000256" key="25">
    <source>
        <dbReference type="ARBA" id="ARBA00050709"/>
    </source>
</evidence>
<feature type="transmembrane region" description="Helical" evidence="34">
    <location>
        <begin position="253"/>
        <end position="276"/>
    </location>
</feature>
<keyword evidence="16 34" id="KW-0472">Membrane</keyword>
<reference evidence="36" key="1">
    <citation type="journal article" date="2023" name="Mol. Biol. Evol.">
        <title>Third-Generation Sequencing Reveals the Adaptive Role of the Epigenome in Three Deep-Sea Polychaetes.</title>
        <authorList>
            <person name="Perez M."/>
            <person name="Aroh O."/>
            <person name="Sun Y."/>
            <person name="Lan Y."/>
            <person name="Juniper S.K."/>
            <person name="Young C.R."/>
            <person name="Angers B."/>
            <person name="Qian P.Y."/>
        </authorList>
    </citation>
    <scope>NUCLEOTIDE SEQUENCE</scope>
    <source>
        <strain evidence="36">P08H-3</strain>
    </source>
</reference>
<feature type="region of interest" description="Disordered" evidence="33">
    <location>
        <begin position="944"/>
        <end position="971"/>
    </location>
</feature>
<evidence type="ECO:0000256" key="9">
    <source>
        <dbReference type="ARBA" id="ARBA00022753"/>
    </source>
</evidence>
<comment type="catalytic activity">
    <reaction evidence="27">
        <text>1-octadecanoyl-2-(5Z,8Z,11Z,14Z-eicosatetraenoyl)-sn-glycerol + H2O = 2-(5Z,8Z,11Z,14Z-eicosatetraenoyl)-glycerol + octadecanoate + H(+)</text>
        <dbReference type="Rhea" id="RHEA:38507"/>
        <dbReference type="ChEBI" id="CHEBI:15377"/>
        <dbReference type="ChEBI" id="CHEBI:15378"/>
        <dbReference type="ChEBI" id="CHEBI:25629"/>
        <dbReference type="ChEBI" id="CHEBI:52392"/>
        <dbReference type="ChEBI" id="CHEBI:75728"/>
    </reaction>
    <physiologicalReaction direction="left-to-right" evidence="27">
        <dbReference type="Rhea" id="RHEA:38508"/>
    </physiologicalReaction>
</comment>
<feature type="compositionally biased region" description="Basic and acidic residues" evidence="33">
    <location>
        <begin position="1195"/>
        <end position="1212"/>
    </location>
</feature>
<evidence type="ECO:0000256" key="11">
    <source>
        <dbReference type="ARBA" id="ARBA00022837"/>
    </source>
</evidence>
<keyword evidence="7 34" id="KW-0812">Transmembrane</keyword>
<evidence type="ECO:0000256" key="17">
    <source>
        <dbReference type="ARBA" id="ARBA00023180"/>
    </source>
</evidence>
<gene>
    <name evidence="36" type="ORF">LSH36_513g00000</name>
</gene>
<feature type="domain" description="Fungal lipase-type" evidence="35">
    <location>
        <begin position="520"/>
        <end position="654"/>
    </location>
</feature>
<accession>A0AAD9J9F4</accession>
<dbReference type="SUPFAM" id="SSF53474">
    <property type="entry name" value="alpha/beta-Hydrolases"/>
    <property type="match status" value="1"/>
</dbReference>
<dbReference type="PANTHER" id="PTHR45792">
    <property type="entry name" value="DIACYLGLYCEROL LIPASE HOMOLOG-RELATED"/>
    <property type="match status" value="1"/>
</dbReference>
<evidence type="ECO:0000256" key="10">
    <source>
        <dbReference type="ARBA" id="ARBA00022801"/>
    </source>
</evidence>
<evidence type="ECO:0000256" key="13">
    <source>
        <dbReference type="ARBA" id="ARBA00022989"/>
    </source>
</evidence>
<keyword evidence="17" id="KW-0325">Glycoprotein</keyword>
<dbReference type="EMBL" id="JAODUP010000513">
    <property type="protein sequence ID" value="KAK2148130.1"/>
    <property type="molecule type" value="Genomic_DNA"/>
</dbReference>
<evidence type="ECO:0000256" key="28">
    <source>
        <dbReference type="ARBA" id="ARBA00052463"/>
    </source>
</evidence>
<comment type="subcellular location">
    <subcellularLocation>
        <location evidence="2">Cell projection</location>
        <location evidence="2">Dendritic spine membrane</location>
        <topology evidence="2">Multi-pass membrane protein</topology>
    </subcellularLocation>
    <subcellularLocation>
        <location evidence="3">Early endosome membrane</location>
        <topology evidence="3">Multi-pass membrane protein</topology>
    </subcellularLocation>
    <subcellularLocation>
        <location evidence="22">Postsynaptic density membrane</location>
        <topology evidence="22">Multi-pass membrane protein</topology>
    </subcellularLocation>
</comment>
<protein>
    <recommendedName>
        <fullName evidence="30">Diacylglycerol lipase-alpha</fullName>
        <ecNumber evidence="21">3.1.1.116</ecNumber>
    </recommendedName>
    <alternativeName>
        <fullName evidence="32">Neural stem cell-derived dendrite regulator</fullName>
    </alternativeName>
    <alternativeName>
        <fullName evidence="31">Sn1-specific diacylglycerol lipase alpha</fullName>
    </alternativeName>
</protein>
<evidence type="ECO:0000256" key="27">
    <source>
        <dbReference type="ARBA" id="ARBA00052106"/>
    </source>
</evidence>
<dbReference type="GO" id="GO:0004465">
    <property type="term" value="F:lipoprotein lipase activity"/>
    <property type="evidence" value="ECO:0007669"/>
    <property type="project" value="TreeGrafter"/>
</dbReference>
<dbReference type="GO" id="GO:0032591">
    <property type="term" value="C:dendritic spine membrane"/>
    <property type="evidence" value="ECO:0007669"/>
    <property type="project" value="UniProtKB-SubCell"/>
</dbReference>
<evidence type="ECO:0000256" key="5">
    <source>
        <dbReference type="ARBA" id="ARBA00022475"/>
    </source>
</evidence>
<keyword evidence="13 34" id="KW-1133">Transmembrane helix</keyword>
<evidence type="ECO:0000256" key="19">
    <source>
        <dbReference type="ARBA" id="ARBA00023273"/>
    </source>
</evidence>
<evidence type="ECO:0000256" key="1">
    <source>
        <dbReference type="ARBA" id="ARBA00001913"/>
    </source>
</evidence>
<keyword evidence="10" id="KW-0378">Hydrolase</keyword>
<comment type="catalytic activity">
    <reaction evidence="24">
        <text>1-(9Z-octadecenoyl)-2-octadecanoyl-sn-glycerol + H2O = 2-octadecanoylglycerol + (9Z)-octadecenoate + H(+)</text>
        <dbReference type="Rhea" id="RHEA:38519"/>
        <dbReference type="ChEBI" id="CHEBI:15377"/>
        <dbReference type="ChEBI" id="CHEBI:15378"/>
        <dbReference type="ChEBI" id="CHEBI:30823"/>
        <dbReference type="ChEBI" id="CHEBI:75448"/>
        <dbReference type="ChEBI" id="CHEBI:75456"/>
    </reaction>
    <physiologicalReaction direction="left-to-right" evidence="24">
        <dbReference type="Rhea" id="RHEA:38520"/>
    </physiologicalReaction>
</comment>
<dbReference type="EC" id="3.1.1.116" evidence="21"/>
<evidence type="ECO:0000256" key="21">
    <source>
        <dbReference type="ARBA" id="ARBA00026104"/>
    </source>
</evidence>
<dbReference type="Gene3D" id="3.40.50.1820">
    <property type="entry name" value="alpha/beta hydrolase"/>
    <property type="match status" value="1"/>
</dbReference>
<evidence type="ECO:0000256" key="33">
    <source>
        <dbReference type="SAM" id="MobiDB-lite"/>
    </source>
</evidence>
<comment type="caution">
    <text evidence="36">The sequence shown here is derived from an EMBL/GenBank/DDBJ whole genome shotgun (WGS) entry which is preliminary data.</text>
</comment>
<keyword evidence="15" id="KW-0443">Lipid metabolism</keyword>
<evidence type="ECO:0000313" key="36">
    <source>
        <dbReference type="EMBL" id="KAK2148130.1"/>
    </source>
</evidence>
<keyword evidence="18" id="KW-0628">Postsynaptic cell membrane</keyword>
<feature type="compositionally biased region" description="Polar residues" evidence="33">
    <location>
        <begin position="1214"/>
        <end position="1241"/>
    </location>
</feature>
<comment type="catalytic activity">
    <reaction evidence="25">
        <text>1-(9Z-octadecenoyl)-2-(9Z,12Z-octadecadienoyl)-sn-glycerol + H2O = 2-(9Z,12Z-octadecadienoyl)-glycerol + (9Z)-octadecenoate + H(+)</text>
        <dbReference type="Rhea" id="RHEA:38523"/>
        <dbReference type="ChEBI" id="CHEBI:15377"/>
        <dbReference type="ChEBI" id="CHEBI:15378"/>
        <dbReference type="ChEBI" id="CHEBI:30823"/>
        <dbReference type="ChEBI" id="CHEBI:75450"/>
        <dbReference type="ChEBI" id="CHEBI:75457"/>
    </reaction>
    <physiologicalReaction direction="left-to-right" evidence="25">
        <dbReference type="Rhea" id="RHEA:38524"/>
    </physiologicalReaction>
</comment>
<comment type="catalytic activity">
    <reaction evidence="23">
        <text>1,2-di-(9Z-octadecenoyl)-sn-glycerol + H2O = 2-(9Z-octadecenoyl)-glycerol + (9Z)-octadecenoate + H(+)</text>
        <dbReference type="Rhea" id="RHEA:38511"/>
        <dbReference type="ChEBI" id="CHEBI:15377"/>
        <dbReference type="ChEBI" id="CHEBI:15378"/>
        <dbReference type="ChEBI" id="CHEBI:30823"/>
        <dbReference type="ChEBI" id="CHEBI:52333"/>
        <dbReference type="ChEBI" id="CHEBI:73990"/>
    </reaction>
    <physiologicalReaction direction="left-to-right" evidence="23">
        <dbReference type="Rhea" id="RHEA:38512"/>
    </physiologicalReaction>
</comment>
<evidence type="ECO:0000256" key="15">
    <source>
        <dbReference type="ARBA" id="ARBA00023098"/>
    </source>
</evidence>
<dbReference type="Pfam" id="PF01764">
    <property type="entry name" value="Lipase_3"/>
    <property type="match status" value="1"/>
</dbReference>
<comment type="catalytic activity">
    <reaction evidence="28">
        <text>1-(9Z-octadecenoyl)-2-O-(5Z,8Z,11Z,14Z-eicosatetraenyl)-sn-glycerol + H2O = 2-O-(5Z,8Z,11Z,14Z)-eicosatetraenylglycerol + (9Z)-octadecenoate + H(+)</text>
        <dbReference type="Rhea" id="RHEA:38527"/>
        <dbReference type="ChEBI" id="CHEBI:15377"/>
        <dbReference type="ChEBI" id="CHEBI:15378"/>
        <dbReference type="ChEBI" id="CHEBI:30823"/>
        <dbReference type="ChEBI" id="CHEBI:75913"/>
        <dbReference type="ChEBI" id="CHEBI:75914"/>
    </reaction>
    <physiologicalReaction direction="left-to-right" evidence="28">
        <dbReference type="Rhea" id="RHEA:38528"/>
    </physiologicalReaction>
</comment>
<dbReference type="CDD" id="cd00519">
    <property type="entry name" value="Lipase_3"/>
    <property type="match status" value="1"/>
</dbReference>
<sequence>MLYVVSEISCHGVVGGRRGGDDGVRRVSRVDRVSVAAICCPGMCVGLSIVNYCDREPRPCSQLADSPTPTLVARHVYGSAVPDDQHVNVCRRSNLLGVSSSNRGRLLVGSASRQYGRRLLITSSTPLMRCISYEASVGLIHLGVDEEMVLRIVVLAIILGIVEFDRSMQCMANLHDHVLGYLVILSVCVVTEVSVMAVSMRGTILDTKPRASMQYLLYIRLVILIVELSWLVVGVVWISQHYQSCAALSARKAILGIIVCNWAVMLSVLISVWCTFDTAGRSWVKMMRYQEGVKEREAKLGNRKCSGGRRRNWRTRKALRQYEQSWDRRCGILFCCVREDHHQSSLREVAKLFTDFFRDLDVVPSDIVAGLVLLRKYQKLRRSYVVSQCTNDVYQFLTGVPITPHTQFLSLQSPEVLAYYKDVVYFMRYALAAYGWPMYMKMHTAAGLCHIMPNLGCCTCCSKPDDTVLVNDNCCRCNLAALHKMIGVKEIDLTYATYHVDIGETPFYIALDHSKRKIIISIRGTLSLQDVLTDLKADAEQLPIVPPKEEWFAHRGMVQAAMYIKRKIESETLLAKAFSKDRERGTQQYELVCVGHSLGAGTAAILTILLRQEYPNIVCYAFSPPGGLVSAPCVEGTKSFITSVVVGKDVVPRIGLYQLEALRQDLINVIKHSTDPKWKLITKGIFCGSDQNKQKLDRSMYNLFENQRIEKEMRYFPHPSDSDKALTSHAPLFLPGRIIHIVRNHPREKRQFKRPEPVYQAIWAENKDFDEVLISPTMLNDHMPDYVLEALEKVLTNVSPAKPVRRLVESEGRLLHTNSCEPGSLDRSSDQSFCPQCQNQDMLHRSGTPIDISNSEDLIIPSVKFNLGTEANSLSWDYSTLPINHARRHPLPESVSRAERTKSFPPPLQKLRPGLQLDDLGNPEWGSSGLSVFAPLASPETLSEASSLDTMSSKQCSDGYQRTSRLDPIPASPIRPTAVGHLYATPTASPVDYVDSFRTPSELNGNDASYDNIAADISPVTPTVVPLAQSTPIKPDVIQNETASEVSELLDNTLFSEIDETHQDNARQLNSSEDLGVRPLSTEADQTNLTDIENRVKDKMVEMMNHDPYRLTYNSDNETRDSTSLPDFTLHSPDSTSNQYLYDDYGGHYSPAGRGYPHGSYAPDVVNTDDLVPYVDENSDANLDEEITGLSSSPDGKREESDHSDVDPERQVNKKSPSLQNVPQTATNVDSVENNTHTSPDSCPVSPLIPSTPKEVLLSSGSNASGDISLEIPNIMPAAQNALEASVQNEYIISPKSLSRSSSDASLADNDCVHQPLLNKRESCASTASHSSRRTLTNGSDLEDRSSMNSYEQNVLLLGDEIDPSPQSNGVKVTLTEQHSFGETYYV</sequence>
<evidence type="ECO:0000256" key="31">
    <source>
        <dbReference type="ARBA" id="ARBA00081678"/>
    </source>
</evidence>
<dbReference type="GO" id="GO:0046340">
    <property type="term" value="P:diacylglycerol catabolic process"/>
    <property type="evidence" value="ECO:0007669"/>
    <property type="project" value="TreeGrafter"/>
</dbReference>
<comment type="catalytic activity">
    <reaction evidence="20">
        <text>a 1,2-diacyl-sn-glycerol + H2O = a 2-acylglycerol + a fatty acid + H(+)</text>
        <dbReference type="Rhea" id="RHEA:33275"/>
        <dbReference type="ChEBI" id="CHEBI:15377"/>
        <dbReference type="ChEBI" id="CHEBI:15378"/>
        <dbReference type="ChEBI" id="CHEBI:17389"/>
        <dbReference type="ChEBI" id="CHEBI:17815"/>
        <dbReference type="ChEBI" id="CHEBI:28868"/>
        <dbReference type="EC" id="3.1.1.116"/>
    </reaction>
    <physiologicalReaction direction="left-to-right" evidence="20">
        <dbReference type="Rhea" id="RHEA:33276"/>
    </physiologicalReaction>
</comment>
<evidence type="ECO:0000313" key="37">
    <source>
        <dbReference type="Proteomes" id="UP001208570"/>
    </source>
</evidence>
<organism evidence="36 37">
    <name type="scientific">Paralvinella palmiformis</name>
    <dbReference type="NCBI Taxonomy" id="53620"/>
    <lineage>
        <taxon>Eukaryota</taxon>
        <taxon>Metazoa</taxon>
        <taxon>Spiralia</taxon>
        <taxon>Lophotrochozoa</taxon>
        <taxon>Annelida</taxon>
        <taxon>Polychaeta</taxon>
        <taxon>Sedentaria</taxon>
        <taxon>Canalipalpata</taxon>
        <taxon>Terebellida</taxon>
        <taxon>Terebelliformia</taxon>
        <taxon>Alvinellidae</taxon>
        <taxon>Paralvinella</taxon>
    </lineage>
</organism>
<dbReference type="InterPro" id="IPR029058">
    <property type="entry name" value="AB_hydrolase_fold"/>
</dbReference>
<dbReference type="GO" id="GO:0019369">
    <property type="term" value="P:arachidonate metabolic process"/>
    <property type="evidence" value="ECO:0007669"/>
    <property type="project" value="TreeGrafter"/>
</dbReference>
<evidence type="ECO:0000256" key="30">
    <source>
        <dbReference type="ARBA" id="ARBA00071957"/>
    </source>
</evidence>
<evidence type="ECO:0000256" key="22">
    <source>
        <dbReference type="ARBA" id="ARBA00037872"/>
    </source>
</evidence>
<dbReference type="GO" id="GO:0031901">
    <property type="term" value="C:early endosome membrane"/>
    <property type="evidence" value="ECO:0007669"/>
    <property type="project" value="UniProtKB-SubCell"/>
</dbReference>
<keyword evidence="19" id="KW-0966">Cell projection</keyword>
<evidence type="ECO:0000256" key="16">
    <source>
        <dbReference type="ARBA" id="ARBA00023136"/>
    </source>
</evidence>
<evidence type="ECO:0000256" key="24">
    <source>
        <dbReference type="ARBA" id="ARBA00050486"/>
    </source>
</evidence>
<dbReference type="InterPro" id="IPR002921">
    <property type="entry name" value="Fungal_lipase-type"/>
</dbReference>
<feature type="transmembrane region" description="Helical" evidence="34">
    <location>
        <begin position="178"/>
        <end position="198"/>
    </location>
</feature>
<keyword evidence="6" id="KW-0597">Phosphoprotein</keyword>
<evidence type="ECO:0000256" key="12">
    <source>
        <dbReference type="ARBA" id="ARBA00022963"/>
    </source>
</evidence>
<proteinExistence type="inferred from homology"/>
<comment type="cofactor">
    <cofactor evidence="1">
        <name>Ca(2+)</name>
        <dbReference type="ChEBI" id="CHEBI:29108"/>
    </cofactor>
</comment>
<evidence type="ECO:0000256" key="32">
    <source>
        <dbReference type="ARBA" id="ARBA00082132"/>
    </source>
</evidence>
<feature type="compositionally biased region" description="Polar residues" evidence="33">
    <location>
        <begin position="1112"/>
        <end position="1140"/>
    </location>
</feature>
<dbReference type="FunFam" id="3.40.50.1820:FF:000015">
    <property type="entry name" value="Sn1-specific diacylglycerol lipase alpha"/>
    <property type="match status" value="1"/>
</dbReference>
<comment type="catalytic activity">
    <reaction evidence="26">
        <text>1-(9Z-octadecenoyl)-2-(5Z,8Z,11Z,14Z-eicosatetraenoyl)-sn-glycerol + H2O = 2-(5Z,8Z,11Z,14Z-eicosatetraenoyl)-glycerol + (9Z)-octadecenoate + H(+)</text>
        <dbReference type="Rhea" id="RHEA:38515"/>
        <dbReference type="ChEBI" id="CHEBI:15377"/>
        <dbReference type="ChEBI" id="CHEBI:15378"/>
        <dbReference type="ChEBI" id="CHEBI:30823"/>
        <dbReference type="ChEBI" id="CHEBI:52392"/>
        <dbReference type="ChEBI" id="CHEBI:75449"/>
    </reaction>
    <physiologicalReaction direction="left-to-right" evidence="26">
        <dbReference type="Rhea" id="RHEA:38516"/>
    </physiologicalReaction>
</comment>
<feature type="compositionally biased region" description="Polar residues" evidence="33">
    <location>
        <begin position="944"/>
        <end position="963"/>
    </location>
</feature>
<dbReference type="GO" id="GO:0098839">
    <property type="term" value="C:postsynaptic density membrane"/>
    <property type="evidence" value="ECO:0007669"/>
    <property type="project" value="UniProtKB-SubCell"/>
</dbReference>
<dbReference type="GO" id="GO:0046872">
    <property type="term" value="F:metal ion binding"/>
    <property type="evidence" value="ECO:0007669"/>
    <property type="project" value="UniProtKB-KW"/>
</dbReference>
<dbReference type="Proteomes" id="UP001208570">
    <property type="component" value="Unassembled WGS sequence"/>
</dbReference>
<keyword evidence="37" id="KW-1185">Reference proteome</keyword>
<feature type="region of interest" description="Disordered" evidence="33">
    <location>
        <begin position="892"/>
        <end position="915"/>
    </location>
</feature>
<evidence type="ECO:0000256" key="8">
    <source>
        <dbReference type="ARBA" id="ARBA00022723"/>
    </source>
</evidence>
<evidence type="ECO:0000256" key="23">
    <source>
        <dbReference type="ARBA" id="ARBA00048382"/>
    </source>
</evidence>
<dbReference type="GO" id="GO:0047372">
    <property type="term" value="F:monoacylglycerol lipase activity"/>
    <property type="evidence" value="ECO:0007669"/>
    <property type="project" value="UniProtKB-ARBA"/>
</dbReference>
<keyword evidence="11" id="KW-0106">Calcium</keyword>
<evidence type="ECO:0000256" key="4">
    <source>
        <dbReference type="ARBA" id="ARBA00010701"/>
    </source>
</evidence>
<evidence type="ECO:0000256" key="3">
    <source>
        <dbReference type="ARBA" id="ARBA00004520"/>
    </source>
</evidence>
<evidence type="ECO:0000256" key="34">
    <source>
        <dbReference type="SAM" id="Phobius"/>
    </source>
</evidence>
<keyword evidence="5" id="KW-1003">Cell membrane</keyword>
<keyword evidence="9" id="KW-0967">Endosome</keyword>
<comment type="similarity">
    <text evidence="4">Belongs to the AB hydrolase superfamily. Lipase family.</text>
</comment>
<evidence type="ECO:0000256" key="2">
    <source>
        <dbReference type="ARBA" id="ARBA00004332"/>
    </source>
</evidence>
<comment type="subunit">
    <text evidence="29">Interacts (via C-terminal) with CAMK2A; leading to the phosphorylation and inhibition of DAGLA enzymatic activity. Interacts (via PPXXF motif) with HOMER1 and HOMER2; this interaction is required for DAGLA membrane localization.</text>
</comment>
<feature type="region of interest" description="Disordered" evidence="33">
    <location>
        <begin position="1322"/>
        <end position="1347"/>
    </location>
</feature>
<dbReference type="GO" id="GO:0098921">
    <property type="term" value="P:retrograde trans-synaptic signaling by endocannabinoid"/>
    <property type="evidence" value="ECO:0007669"/>
    <property type="project" value="UniProtKB-ARBA"/>
</dbReference>
<evidence type="ECO:0000256" key="7">
    <source>
        <dbReference type="ARBA" id="ARBA00022692"/>
    </source>
</evidence>
<evidence type="ECO:0000259" key="35">
    <source>
        <dbReference type="Pfam" id="PF01764"/>
    </source>
</evidence>
<evidence type="ECO:0000256" key="18">
    <source>
        <dbReference type="ARBA" id="ARBA00023257"/>
    </source>
</evidence>
<name>A0AAD9J9F4_9ANNE</name>
<feature type="compositionally biased region" description="Acidic residues" evidence="33">
    <location>
        <begin position="1178"/>
        <end position="1187"/>
    </location>
</feature>
<keyword evidence="12" id="KW-0442">Lipid degradation</keyword>
<evidence type="ECO:0000256" key="14">
    <source>
        <dbReference type="ARBA" id="ARBA00023018"/>
    </source>
</evidence>
<evidence type="ECO:0000256" key="29">
    <source>
        <dbReference type="ARBA" id="ARBA00063298"/>
    </source>
</evidence>
<feature type="region of interest" description="Disordered" evidence="33">
    <location>
        <begin position="1108"/>
        <end position="1143"/>
    </location>
</feature>
<evidence type="ECO:0000256" key="26">
    <source>
        <dbReference type="ARBA" id="ARBA00050861"/>
    </source>
</evidence>